<accession>E1KTA6</accession>
<proteinExistence type="predicted"/>
<dbReference type="Pfam" id="PF19570">
    <property type="entry name" value="DUF6088"/>
    <property type="match status" value="1"/>
</dbReference>
<dbReference type="AlphaFoldDB" id="E1KTA6"/>
<organism evidence="1 2">
    <name type="scientific">Prevotella disiens FB035-09AN</name>
    <dbReference type="NCBI Taxonomy" id="866771"/>
    <lineage>
        <taxon>Bacteria</taxon>
        <taxon>Pseudomonadati</taxon>
        <taxon>Bacteroidota</taxon>
        <taxon>Bacteroidia</taxon>
        <taxon>Bacteroidales</taxon>
        <taxon>Prevotellaceae</taxon>
        <taxon>Prevotella</taxon>
    </lineage>
</organism>
<dbReference type="InterPro" id="IPR045738">
    <property type="entry name" value="DUF6088"/>
</dbReference>
<evidence type="ECO:0008006" key="3">
    <source>
        <dbReference type="Google" id="ProtNLM"/>
    </source>
</evidence>
<evidence type="ECO:0000313" key="2">
    <source>
        <dbReference type="Proteomes" id="UP000003610"/>
    </source>
</evidence>
<protein>
    <recommendedName>
        <fullName evidence="3">Type IV toxin-antitoxin system AbiEi family antitoxin domain-containing protein</fullName>
    </recommendedName>
</protein>
<dbReference type="Proteomes" id="UP000003610">
    <property type="component" value="Unassembled WGS sequence"/>
</dbReference>
<evidence type="ECO:0000313" key="1">
    <source>
        <dbReference type="EMBL" id="EFL45297.1"/>
    </source>
</evidence>
<gene>
    <name evidence="1" type="ORF">HMPREF9296_0381</name>
</gene>
<sequence>MVDSTAKRIETAIASEPEGKIVFSTDYAELGTPEAIKKSLIRLCERNVIVRLAHGIYYKPKFDKELGLGMLLPSLDDIAQAIAKRDHSRIVPTGDYALNSLGLSTQVPANAVYLTDGSPRRISVGKGHGIMFKHTSELKALSFRSDLMMRIVSAMRAIGEGKITDEQKRILKEHINNVAEGDYNEDIKLAPAWVRKELIAL</sequence>
<name>E1KTA6_9BACT</name>
<comment type="caution">
    <text evidence="1">The sequence shown here is derived from an EMBL/GenBank/DDBJ whole genome shotgun (WGS) entry which is preliminary data.</text>
</comment>
<dbReference type="eggNOG" id="COG5340">
    <property type="taxonomic scope" value="Bacteria"/>
</dbReference>
<dbReference type="STRING" id="866771.HMPREF9296_0381"/>
<dbReference type="RefSeq" id="WP_004357834.1">
    <property type="nucleotide sequence ID" value="NZ_AEDO01000052.1"/>
</dbReference>
<reference evidence="1 2" key="1">
    <citation type="submission" date="2010-08" db="EMBL/GenBank/DDBJ databases">
        <authorList>
            <person name="Durkin A.S."/>
            <person name="Madupu R."/>
            <person name="Torralba M."/>
            <person name="Gillis M."/>
            <person name="Methe B."/>
            <person name="Sutton G."/>
            <person name="Nelson K.E."/>
        </authorList>
    </citation>
    <scope>NUCLEOTIDE SEQUENCE [LARGE SCALE GENOMIC DNA]</scope>
    <source>
        <strain evidence="1 2">FB035-09AN</strain>
    </source>
</reference>
<dbReference type="EMBL" id="AEDO01000052">
    <property type="protein sequence ID" value="EFL45297.1"/>
    <property type="molecule type" value="Genomic_DNA"/>
</dbReference>